<dbReference type="AlphaFoldDB" id="A0A218YZH5"/>
<name>A0A218YZH5_9HELO</name>
<dbReference type="STRING" id="503106.A0A218YZH5"/>
<dbReference type="Proteomes" id="UP000242519">
    <property type="component" value="Unassembled WGS sequence"/>
</dbReference>
<evidence type="ECO:0000313" key="2">
    <source>
        <dbReference type="EMBL" id="OWP01078.1"/>
    </source>
</evidence>
<sequence>MALGGPQLVYAVGSPHKLEFNVIQRPLCAPFTVNPGSPFVSSYTQSLRTVCGFPSAMHSSLIQLECQCNNYPWGKKGKESLVARFAAVTPGGHFKLDESKYYAEFGCALVCDLKCPIPTRRSKSFKEDMHCQWMGTYPITPSLILSSRQDLQEYLKANREALIGNSILAKFGADLPFSLKILSVAEALRLQIHPDKDLAAKLYERNPEKYDDANHKPEIAVALSKFEILEAASTVLKSSFVPKDARAHFTPESLKTIVSKILMSSDEENVDVYKKLRAMKASEFGKGEEHIAELLPRLAEQYDKSGPGILIAVLASNFMVMEKGESNYVPAECF</sequence>
<organism evidence="2 3">
    <name type="scientific">Diplocarpon coronariae</name>
    <dbReference type="NCBI Taxonomy" id="2795749"/>
    <lineage>
        <taxon>Eukaryota</taxon>
        <taxon>Fungi</taxon>
        <taxon>Dikarya</taxon>
        <taxon>Ascomycota</taxon>
        <taxon>Pezizomycotina</taxon>
        <taxon>Leotiomycetes</taxon>
        <taxon>Helotiales</taxon>
        <taxon>Drepanopezizaceae</taxon>
        <taxon>Diplocarpon</taxon>
    </lineage>
</organism>
<dbReference type="GO" id="GO:0008270">
    <property type="term" value="F:zinc ion binding"/>
    <property type="evidence" value="ECO:0007669"/>
    <property type="project" value="InterPro"/>
</dbReference>
<dbReference type="InterPro" id="IPR011051">
    <property type="entry name" value="RmlC_Cupin_sf"/>
</dbReference>
<dbReference type="InterPro" id="IPR014710">
    <property type="entry name" value="RmlC-like_jellyroll"/>
</dbReference>
<comment type="caution">
    <text evidence="2">The sequence shown here is derived from an EMBL/GenBank/DDBJ whole genome shotgun (WGS) entry which is preliminary data.</text>
</comment>
<reference evidence="2 3" key="1">
    <citation type="submission" date="2017-04" db="EMBL/GenBank/DDBJ databases">
        <title>Draft genome sequence of Marssonina coronaria NL1: causal agent of apple blotch.</title>
        <authorList>
            <person name="Cheng Q."/>
        </authorList>
    </citation>
    <scope>NUCLEOTIDE SEQUENCE [LARGE SCALE GENOMIC DNA]</scope>
    <source>
        <strain evidence="2 3">NL1</strain>
    </source>
</reference>
<dbReference type="InParanoid" id="A0A218YZH5"/>
<dbReference type="UniPathway" id="UPA00126">
    <property type="reaction ID" value="UER00423"/>
</dbReference>
<keyword evidence="3" id="KW-1185">Reference proteome</keyword>
<protein>
    <recommendedName>
        <fullName evidence="1">Phosphomannose isomerase type I catalytic domain-containing protein</fullName>
    </recommendedName>
</protein>
<dbReference type="PROSITE" id="PS00965">
    <property type="entry name" value="PMI_I_1"/>
    <property type="match status" value="1"/>
</dbReference>
<feature type="domain" description="Phosphomannose isomerase type I catalytic" evidence="1">
    <location>
        <begin position="131"/>
        <end position="229"/>
    </location>
</feature>
<dbReference type="PANTHER" id="PTHR10309:SF4">
    <property type="entry name" value="MANNOSE-6-PHOSPHATE ISOMERASE"/>
    <property type="match status" value="1"/>
</dbReference>
<dbReference type="OrthoDB" id="6605218at2759"/>
<dbReference type="SUPFAM" id="SSF51182">
    <property type="entry name" value="RmlC-like cupins"/>
    <property type="match status" value="1"/>
</dbReference>
<dbReference type="GO" id="GO:0009298">
    <property type="term" value="P:GDP-mannose biosynthetic process"/>
    <property type="evidence" value="ECO:0007669"/>
    <property type="project" value="UniProtKB-UniPathway"/>
</dbReference>
<dbReference type="GO" id="GO:0004476">
    <property type="term" value="F:mannose-6-phosphate isomerase activity"/>
    <property type="evidence" value="ECO:0007669"/>
    <property type="project" value="InterPro"/>
</dbReference>
<evidence type="ECO:0000259" key="1">
    <source>
        <dbReference type="Pfam" id="PF20511"/>
    </source>
</evidence>
<evidence type="ECO:0000313" key="3">
    <source>
        <dbReference type="Proteomes" id="UP000242519"/>
    </source>
</evidence>
<dbReference type="InterPro" id="IPR046457">
    <property type="entry name" value="PMI_typeI_cat"/>
</dbReference>
<dbReference type="EMBL" id="MZNU01000292">
    <property type="protein sequence ID" value="OWP01078.1"/>
    <property type="molecule type" value="Genomic_DNA"/>
</dbReference>
<dbReference type="PANTHER" id="PTHR10309">
    <property type="entry name" value="MANNOSE-6-PHOSPHATE ISOMERASE"/>
    <property type="match status" value="1"/>
</dbReference>
<dbReference type="Gene3D" id="2.60.120.10">
    <property type="entry name" value="Jelly Rolls"/>
    <property type="match status" value="1"/>
</dbReference>
<gene>
    <name evidence="2" type="ORF">B2J93_4810</name>
</gene>
<dbReference type="InterPro" id="IPR016305">
    <property type="entry name" value="Mannose-6-P_Isomerase"/>
</dbReference>
<dbReference type="Pfam" id="PF20511">
    <property type="entry name" value="PMI_typeI_cat"/>
    <property type="match status" value="1"/>
</dbReference>
<dbReference type="InterPro" id="IPR018050">
    <property type="entry name" value="Pmannose_isomerase-type1_CS"/>
</dbReference>
<proteinExistence type="predicted"/>
<dbReference type="GO" id="GO:0005829">
    <property type="term" value="C:cytosol"/>
    <property type="evidence" value="ECO:0007669"/>
    <property type="project" value="TreeGrafter"/>
</dbReference>
<accession>A0A218YZH5</accession>